<comment type="caution">
    <text evidence="1">The sequence shown here is derived from an EMBL/GenBank/DDBJ whole genome shotgun (WGS) entry which is preliminary data.</text>
</comment>
<proteinExistence type="predicted"/>
<dbReference type="EMBL" id="LIBJ01000211">
    <property type="protein sequence ID" value="KRO46944.1"/>
    <property type="molecule type" value="Genomic_DNA"/>
</dbReference>
<organism evidence="1 2">
    <name type="scientific">Acidimicrobiia bacterium BACL6 MAG-120924-bin43</name>
    <dbReference type="NCBI Taxonomy" id="1655583"/>
    <lineage>
        <taxon>Bacteria</taxon>
        <taxon>Bacillati</taxon>
        <taxon>Actinomycetota</taxon>
        <taxon>Acidimicrobiia</taxon>
        <taxon>acIV cluster</taxon>
    </lineage>
</organism>
<accession>A0A0R2QCW1</accession>
<gene>
    <name evidence="1" type="ORF">ABR75_06490</name>
</gene>
<sequence>MTTKISATIPSDTSIEVWRADMAAIAEMAPIARLHACATLNRAMAQMQDEAVRRQYPTYNDAQVMCELIKRQYGSKILDDIDNHQNKRRND</sequence>
<reference evidence="1 2" key="1">
    <citation type="submission" date="2015-10" db="EMBL/GenBank/DDBJ databases">
        <title>Metagenome-Assembled Genomes uncover a global brackish microbiome.</title>
        <authorList>
            <person name="Hugerth L.W."/>
            <person name="Larsson J."/>
            <person name="Alneberg J."/>
            <person name="Lindh M.V."/>
            <person name="Legrand C."/>
            <person name="Pinhassi J."/>
            <person name="Andersson A.F."/>
        </authorList>
    </citation>
    <scope>NUCLEOTIDE SEQUENCE [LARGE SCALE GENOMIC DNA]</scope>
    <source>
        <strain evidence="1">BACL6 MAG-120924-bin43</strain>
    </source>
</reference>
<evidence type="ECO:0000313" key="1">
    <source>
        <dbReference type="EMBL" id="KRO46944.1"/>
    </source>
</evidence>
<dbReference type="AlphaFoldDB" id="A0A0R2QCW1"/>
<name>A0A0R2QCW1_9ACTN</name>
<evidence type="ECO:0000313" key="2">
    <source>
        <dbReference type="Proteomes" id="UP000051017"/>
    </source>
</evidence>
<protein>
    <submittedName>
        <fullName evidence="1">Uncharacterized protein</fullName>
    </submittedName>
</protein>
<dbReference type="Proteomes" id="UP000051017">
    <property type="component" value="Unassembled WGS sequence"/>
</dbReference>